<gene>
    <name evidence="1" type="ORF">GDO81_014261</name>
</gene>
<reference evidence="1" key="1">
    <citation type="thesis" date="2020" institute="ProQuest LLC" country="789 East Eisenhower Parkway, Ann Arbor, MI, USA">
        <title>Comparative Genomics and Chromosome Evolution.</title>
        <authorList>
            <person name="Mudd A.B."/>
        </authorList>
    </citation>
    <scope>NUCLEOTIDE SEQUENCE</scope>
    <source>
        <strain evidence="1">237g6f4</strain>
        <tissue evidence="1">Blood</tissue>
    </source>
</reference>
<proteinExistence type="predicted"/>
<evidence type="ECO:0000313" key="2">
    <source>
        <dbReference type="Proteomes" id="UP000824782"/>
    </source>
</evidence>
<organism evidence="1 2">
    <name type="scientific">Engystomops pustulosus</name>
    <name type="common">Tungara frog</name>
    <name type="synonym">Physalaemus pustulosus</name>
    <dbReference type="NCBI Taxonomy" id="76066"/>
    <lineage>
        <taxon>Eukaryota</taxon>
        <taxon>Metazoa</taxon>
        <taxon>Chordata</taxon>
        <taxon>Craniata</taxon>
        <taxon>Vertebrata</taxon>
        <taxon>Euteleostomi</taxon>
        <taxon>Amphibia</taxon>
        <taxon>Batrachia</taxon>
        <taxon>Anura</taxon>
        <taxon>Neobatrachia</taxon>
        <taxon>Hyloidea</taxon>
        <taxon>Leptodactylidae</taxon>
        <taxon>Leiuperinae</taxon>
        <taxon>Engystomops</taxon>
    </lineage>
</organism>
<evidence type="ECO:0000313" key="1">
    <source>
        <dbReference type="EMBL" id="KAG8569093.1"/>
    </source>
</evidence>
<protein>
    <submittedName>
        <fullName evidence="1">Uncharacterized protein</fullName>
    </submittedName>
</protein>
<dbReference type="EMBL" id="WNYA01000006">
    <property type="protein sequence ID" value="KAG8569093.1"/>
    <property type="molecule type" value="Genomic_DNA"/>
</dbReference>
<keyword evidence="2" id="KW-1185">Reference proteome</keyword>
<accession>A0AAV7B9P0</accession>
<name>A0AAV7B9P0_ENGPU</name>
<sequence>MGTSNPDDCLVPEENLLSPQKVLQGLKEQVQALQQTVLESATTLEGVFCTGPSPSKSKPVKRTSPTPEITIRKEFKINGKIGERGKRKTVLY</sequence>
<dbReference type="AlphaFoldDB" id="A0AAV7B9P0"/>
<comment type="caution">
    <text evidence="1">The sequence shown here is derived from an EMBL/GenBank/DDBJ whole genome shotgun (WGS) entry which is preliminary data.</text>
</comment>
<dbReference type="Proteomes" id="UP000824782">
    <property type="component" value="Unassembled WGS sequence"/>
</dbReference>